<feature type="region of interest" description="Disordered" evidence="7">
    <location>
        <begin position="340"/>
        <end position="421"/>
    </location>
</feature>
<dbReference type="InterPro" id="IPR028055">
    <property type="entry name" value="YidC/Oxa/ALB_C"/>
</dbReference>
<feature type="transmembrane region" description="Helical" evidence="8">
    <location>
        <begin position="473"/>
        <end position="492"/>
    </location>
</feature>
<protein>
    <recommendedName>
        <fullName evidence="9">Membrane insertase YidC/Oxa/ALB C-terminal domain-containing protein</fullName>
    </recommendedName>
</protein>
<evidence type="ECO:0000259" key="9">
    <source>
        <dbReference type="Pfam" id="PF02096"/>
    </source>
</evidence>
<dbReference type="RefSeq" id="XP_062788776.1">
    <property type="nucleotide sequence ID" value="XM_062932725.1"/>
</dbReference>
<evidence type="ECO:0000313" key="10">
    <source>
        <dbReference type="EMBL" id="WRT64036.1"/>
    </source>
</evidence>
<feature type="transmembrane region" description="Helical" evidence="8">
    <location>
        <begin position="448"/>
        <end position="467"/>
    </location>
</feature>
<sequence length="520" mass="57643">MRGPMRPPSSCLSPRVGYNHGSTRASSSLRGFSSSSTARATSNIRIRQASCPSSFRLGITQRPTIYNDGRTIHRNNATSIRHFSLLPSSLTPSLPEIVEAQSLPDPNTASTTDEALTPVSTFFDPIIDPLSSLLTDIPHPLGYGASIIILTLIVRTVFTLPVSLWQRKRALKAKTLVEPQLKTINERLAVEIAKDYRRKGKSYDEYTLELRRQIAKAQSSLHREHSTQPFITTWSPLFIHIPIFVTLSLTIRRTLELSSSPFYNESFFWLEKLGEVDPYQILPILGSCLAFGNAELVGMKRKDEKIQVDSNTHSQTQTNGDQVIMEQQLSRKDNIIPIPIPVKPKVTKTGPTPPPSGLFNQKSTSSSSSLPNPSAITPRSINQQNHTSRKLSTCSSLSAAPRSSSTGQAQREPITFSESSLNPLVDVETSKRKTPFSPARQQAIRRDFMAGVLRFSALGFGLIASQMPAGVTLYWVTSIAFSFVQNLVLSWWPQVKAEREKARRLAESQAKREMQGSTAI</sequence>
<name>A0ABZ1CQU7_9TREE</name>
<keyword evidence="3 6" id="KW-0812">Transmembrane</keyword>
<evidence type="ECO:0000313" key="11">
    <source>
        <dbReference type="Proteomes" id="UP001329825"/>
    </source>
</evidence>
<feature type="compositionally biased region" description="Low complexity" evidence="7">
    <location>
        <begin position="22"/>
        <end position="34"/>
    </location>
</feature>
<dbReference type="PANTHER" id="PTHR12428">
    <property type="entry name" value="OXA1"/>
    <property type="match status" value="1"/>
</dbReference>
<evidence type="ECO:0000256" key="7">
    <source>
        <dbReference type="SAM" id="MobiDB-lite"/>
    </source>
</evidence>
<keyword evidence="11" id="KW-1185">Reference proteome</keyword>
<accession>A0ABZ1CQU7</accession>
<dbReference type="EMBL" id="CP141881">
    <property type="protein sequence ID" value="WRT64036.1"/>
    <property type="molecule type" value="Genomic_DNA"/>
</dbReference>
<feature type="transmembrane region" description="Helical" evidence="8">
    <location>
        <begin position="141"/>
        <end position="165"/>
    </location>
</feature>
<proteinExistence type="inferred from homology"/>
<feature type="domain" description="Membrane insertase YidC/Oxa/ALB C-terminal" evidence="9">
    <location>
        <begin position="143"/>
        <end position="298"/>
    </location>
</feature>
<evidence type="ECO:0000256" key="1">
    <source>
        <dbReference type="ARBA" id="ARBA00004141"/>
    </source>
</evidence>
<evidence type="ECO:0000256" key="6">
    <source>
        <dbReference type="RuleBase" id="RU003945"/>
    </source>
</evidence>
<keyword evidence="5 8" id="KW-0472">Membrane</keyword>
<dbReference type="Pfam" id="PF02096">
    <property type="entry name" value="60KD_IMP"/>
    <property type="match status" value="1"/>
</dbReference>
<evidence type="ECO:0000256" key="2">
    <source>
        <dbReference type="ARBA" id="ARBA00009877"/>
    </source>
</evidence>
<comment type="similarity">
    <text evidence="2 6">Belongs to the OXA1/ALB3/YidC family.</text>
</comment>
<evidence type="ECO:0000256" key="5">
    <source>
        <dbReference type="ARBA" id="ARBA00023136"/>
    </source>
</evidence>
<dbReference type="InterPro" id="IPR001708">
    <property type="entry name" value="YidC/ALB3/OXA1/COX18"/>
</dbReference>
<evidence type="ECO:0000256" key="4">
    <source>
        <dbReference type="ARBA" id="ARBA00022989"/>
    </source>
</evidence>
<keyword evidence="4 8" id="KW-1133">Transmembrane helix</keyword>
<feature type="region of interest" description="Disordered" evidence="7">
    <location>
        <begin position="1"/>
        <end position="34"/>
    </location>
</feature>
<gene>
    <name evidence="10" type="ORF">IL334_000963</name>
</gene>
<reference evidence="10 11" key="1">
    <citation type="submission" date="2024-01" db="EMBL/GenBank/DDBJ databases">
        <title>Comparative genomics of Cryptococcus and Kwoniella reveals pathogenesis evolution and contrasting modes of karyotype evolution via chromosome fusion or intercentromeric recombination.</title>
        <authorList>
            <person name="Coelho M.A."/>
            <person name="David-Palma M."/>
            <person name="Shea T."/>
            <person name="Bowers K."/>
            <person name="McGinley-Smith S."/>
            <person name="Mohammad A.W."/>
            <person name="Gnirke A."/>
            <person name="Yurkov A.M."/>
            <person name="Nowrousian M."/>
            <person name="Sun S."/>
            <person name="Cuomo C.A."/>
            <person name="Heitman J."/>
        </authorList>
    </citation>
    <scope>NUCLEOTIDE SEQUENCE [LARGE SCALE GENOMIC DNA]</scope>
    <source>
        <strain evidence="10">CBS 11374</strain>
    </source>
</reference>
<feature type="compositionally biased region" description="Polar residues" evidence="7">
    <location>
        <begin position="370"/>
        <end position="386"/>
    </location>
</feature>
<comment type="subcellular location">
    <subcellularLocation>
        <location evidence="1 6">Membrane</location>
        <topology evidence="1 6">Multi-pass membrane protein</topology>
    </subcellularLocation>
</comment>
<dbReference type="Proteomes" id="UP001329825">
    <property type="component" value="Chromosome 1"/>
</dbReference>
<organism evidence="10 11">
    <name type="scientific">Kwoniella shivajii</name>
    <dbReference type="NCBI Taxonomy" id="564305"/>
    <lineage>
        <taxon>Eukaryota</taxon>
        <taxon>Fungi</taxon>
        <taxon>Dikarya</taxon>
        <taxon>Basidiomycota</taxon>
        <taxon>Agaricomycotina</taxon>
        <taxon>Tremellomycetes</taxon>
        <taxon>Tremellales</taxon>
        <taxon>Cryptococcaceae</taxon>
        <taxon>Kwoniella</taxon>
    </lineage>
</organism>
<evidence type="ECO:0000256" key="8">
    <source>
        <dbReference type="SAM" id="Phobius"/>
    </source>
</evidence>
<dbReference type="PANTHER" id="PTHR12428:SF65">
    <property type="entry name" value="CYTOCHROME C OXIDASE ASSEMBLY PROTEIN COX18, MITOCHONDRIAL"/>
    <property type="match status" value="1"/>
</dbReference>
<dbReference type="GeneID" id="87953094"/>
<feature type="compositionally biased region" description="Low complexity" evidence="7">
    <location>
        <begin position="392"/>
        <end position="406"/>
    </location>
</feature>
<evidence type="ECO:0000256" key="3">
    <source>
        <dbReference type="ARBA" id="ARBA00022692"/>
    </source>
</evidence>